<accession>A0ABW7P3P5</accession>
<organism evidence="2 3">
    <name type="scientific">Oceanimonas smirnovii</name>
    <dbReference type="NCBI Taxonomy" id="264574"/>
    <lineage>
        <taxon>Bacteria</taxon>
        <taxon>Pseudomonadati</taxon>
        <taxon>Pseudomonadota</taxon>
        <taxon>Gammaproteobacteria</taxon>
        <taxon>Aeromonadales</taxon>
        <taxon>Aeromonadaceae</taxon>
        <taxon>Oceanimonas</taxon>
    </lineage>
</organism>
<comment type="caution">
    <text evidence="2">The sequence shown here is derived from an EMBL/GenBank/DDBJ whole genome shotgun (WGS) entry which is preliminary data.</text>
</comment>
<feature type="domain" description="AbiTii" evidence="1">
    <location>
        <begin position="2"/>
        <end position="197"/>
    </location>
</feature>
<proteinExistence type="predicted"/>
<evidence type="ECO:0000313" key="3">
    <source>
        <dbReference type="Proteomes" id="UP001610706"/>
    </source>
</evidence>
<protein>
    <recommendedName>
        <fullName evidence="1">AbiTii domain-containing protein</fullName>
    </recommendedName>
</protein>
<reference evidence="2 3" key="1">
    <citation type="submission" date="2024-08" db="EMBL/GenBank/DDBJ databases">
        <title>Oceanimonas smirnovii Genome sequencing and assembly.</title>
        <authorList>
            <person name="Tang B."/>
        </authorList>
    </citation>
    <scope>NUCLEOTIDE SEQUENCE [LARGE SCALE GENOMIC DNA]</scope>
    <source>
        <strain evidence="2 3">OS2020-119</strain>
    </source>
</reference>
<keyword evidence="3" id="KW-1185">Reference proteome</keyword>
<dbReference type="EMBL" id="JBGFTR010000019">
    <property type="protein sequence ID" value="MFH7566087.1"/>
    <property type="molecule type" value="Genomic_DNA"/>
</dbReference>
<evidence type="ECO:0000313" key="2">
    <source>
        <dbReference type="EMBL" id="MFH7566087.1"/>
    </source>
</evidence>
<sequence length="307" mass="33113">MSLLQQIQESVVQEGADLGSILLKLRLLAARLGSDTLEEWVKHESEGYPRDSDVPSYRVVGVTYRGTFSGPFGSGINNAQIPPYLIEKHAGESWTKYEVRESIAAVDEMVKKNASDGGSFGIDASNLILLLQGKVYKGYACNDVSGSISPTSFYEIQQAVRSRILELTIELERSVPGAVHVAFGTAKAEKKDAEQVQQISQQIIYGNVSTAVAGGAGSRITVAVNEKDTESVINHLVKSGIPEIDAAELAEIMATEEPYSVEEPFGEKARKWLGSNLKKAAEGTWGVGVSVATKVLTEAALKYYGLK</sequence>
<dbReference type="Pfam" id="PF18864">
    <property type="entry name" value="AbiTii"/>
    <property type="match status" value="1"/>
</dbReference>
<evidence type="ECO:0000259" key="1">
    <source>
        <dbReference type="Pfam" id="PF18864"/>
    </source>
</evidence>
<name>A0ABW7P3P5_9GAMM</name>
<dbReference type="Proteomes" id="UP001610706">
    <property type="component" value="Unassembled WGS sequence"/>
</dbReference>
<dbReference type="RefSeq" id="WP_395545674.1">
    <property type="nucleotide sequence ID" value="NZ_CP166302.1"/>
</dbReference>
<gene>
    <name evidence="2" type="ORF">AB9R89_12210</name>
</gene>
<dbReference type="InterPro" id="IPR041304">
    <property type="entry name" value="AbiTii"/>
</dbReference>